<sequence length="109" mass="12309">MHFCHRSYKAVNNELQAFFAMSSECLRLSTPLRSLKITALKQTHPQEEKVVERDQGRISWFSGDAELGCFDGGGTPVRATEARGPPIEVSALLPSREIWYPFTKRGIQQ</sequence>
<gene>
    <name evidence="1" type="ORF">AVEN_205253_1</name>
</gene>
<reference evidence="1 2" key="1">
    <citation type="journal article" date="2019" name="Sci. Rep.">
        <title>Orb-weaving spider Araneus ventricosus genome elucidates the spidroin gene catalogue.</title>
        <authorList>
            <person name="Kono N."/>
            <person name="Nakamura H."/>
            <person name="Ohtoshi R."/>
            <person name="Moran D.A.P."/>
            <person name="Shinohara A."/>
            <person name="Yoshida Y."/>
            <person name="Fujiwara M."/>
            <person name="Mori M."/>
            <person name="Tomita M."/>
            <person name="Arakawa K."/>
        </authorList>
    </citation>
    <scope>NUCLEOTIDE SEQUENCE [LARGE SCALE GENOMIC DNA]</scope>
</reference>
<comment type="caution">
    <text evidence="1">The sequence shown here is derived from an EMBL/GenBank/DDBJ whole genome shotgun (WGS) entry which is preliminary data.</text>
</comment>
<accession>A0A4Y2VMC4</accession>
<dbReference type="EMBL" id="BGPR01049452">
    <property type="protein sequence ID" value="GBO26445.1"/>
    <property type="molecule type" value="Genomic_DNA"/>
</dbReference>
<evidence type="ECO:0000313" key="1">
    <source>
        <dbReference type="EMBL" id="GBO26445.1"/>
    </source>
</evidence>
<evidence type="ECO:0000313" key="2">
    <source>
        <dbReference type="Proteomes" id="UP000499080"/>
    </source>
</evidence>
<proteinExistence type="predicted"/>
<dbReference type="Proteomes" id="UP000499080">
    <property type="component" value="Unassembled WGS sequence"/>
</dbReference>
<keyword evidence="2" id="KW-1185">Reference proteome</keyword>
<protein>
    <submittedName>
        <fullName evidence="1">Uncharacterized protein</fullName>
    </submittedName>
</protein>
<organism evidence="1 2">
    <name type="scientific">Araneus ventricosus</name>
    <name type="common">Orbweaver spider</name>
    <name type="synonym">Epeira ventricosa</name>
    <dbReference type="NCBI Taxonomy" id="182803"/>
    <lineage>
        <taxon>Eukaryota</taxon>
        <taxon>Metazoa</taxon>
        <taxon>Ecdysozoa</taxon>
        <taxon>Arthropoda</taxon>
        <taxon>Chelicerata</taxon>
        <taxon>Arachnida</taxon>
        <taxon>Araneae</taxon>
        <taxon>Araneomorphae</taxon>
        <taxon>Entelegynae</taxon>
        <taxon>Araneoidea</taxon>
        <taxon>Araneidae</taxon>
        <taxon>Araneus</taxon>
    </lineage>
</organism>
<name>A0A4Y2VMC4_ARAVE</name>
<dbReference type="AlphaFoldDB" id="A0A4Y2VMC4"/>